<dbReference type="Proteomes" id="UP000677228">
    <property type="component" value="Unassembled WGS sequence"/>
</dbReference>
<reference evidence="2" key="1">
    <citation type="submission" date="2021-02" db="EMBL/GenBank/DDBJ databases">
        <authorList>
            <person name="Nowell W R."/>
        </authorList>
    </citation>
    <scope>NUCLEOTIDE SEQUENCE</scope>
</reference>
<dbReference type="AlphaFoldDB" id="A0A8S2ECP8"/>
<sequence length="26" mass="2658">MAELHNGCVQKHNPGSDHGQIAAATA</sequence>
<proteinExistence type="predicted"/>
<organism evidence="2 4">
    <name type="scientific">Didymodactylos carnosus</name>
    <dbReference type="NCBI Taxonomy" id="1234261"/>
    <lineage>
        <taxon>Eukaryota</taxon>
        <taxon>Metazoa</taxon>
        <taxon>Spiralia</taxon>
        <taxon>Gnathifera</taxon>
        <taxon>Rotifera</taxon>
        <taxon>Eurotatoria</taxon>
        <taxon>Bdelloidea</taxon>
        <taxon>Philodinida</taxon>
        <taxon>Philodinidae</taxon>
        <taxon>Didymodactylos</taxon>
    </lineage>
</organism>
<dbReference type="EMBL" id="CAJOBA010035277">
    <property type="protein sequence ID" value="CAF4001634.1"/>
    <property type="molecule type" value="Genomic_DNA"/>
</dbReference>
<evidence type="ECO:0000313" key="2">
    <source>
        <dbReference type="EMBL" id="CAF1191269.1"/>
    </source>
</evidence>
<evidence type="ECO:0000256" key="1">
    <source>
        <dbReference type="SAM" id="MobiDB-lite"/>
    </source>
</evidence>
<dbReference type="Proteomes" id="UP000682733">
    <property type="component" value="Unassembled WGS sequence"/>
</dbReference>
<evidence type="ECO:0000313" key="3">
    <source>
        <dbReference type="EMBL" id="CAF4001634.1"/>
    </source>
</evidence>
<feature type="region of interest" description="Disordered" evidence="1">
    <location>
        <begin position="1"/>
        <end position="26"/>
    </location>
</feature>
<accession>A0A8S2ECP8</accession>
<name>A0A8S2ECP8_9BILA</name>
<feature type="non-terminal residue" evidence="2">
    <location>
        <position position="26"/>
    </location>
</feature>
<gene>
    <name evidence="2" type="ORF">OVA965_LOCUS23518</name>
    <name evidence="3" type="ORF">TMI583_LOCUS24235</name>
</gene>
<dbReference type="EMBL" id="CAJNOK010013749">
    <property type="protein sequence ID" value="CAF1191269.1"/>
    <property type="molecule type" value="Genomic_DNA"/>
</dbReference>
<evidence type="ECO:0000313" key="4">
    <source>
        <dbReference type="Proteomes" id="UP000677228"/>
    </source>
</evidence>
<protein>
    <submittedName>
        <fullName evidence="2">Uncharacterized protein</fullName>
    </submittedName>
</protein>
<comment type="caution">
    <text evidence="2">The sequence shown here is derived from an EMBL/GenBank/DDBJ whole genome shotgun (WGS) entry which is preliminary data.</text>
</comment>